<protein>
    <recommendedName>
        <fullName evidence="3">Molecular chaperone DnaJ</fullName>
    </recommendedName>
</protein>
<evidence type="ECO:0000313" key="2">
    <source>
        <dbReference type="Proteomes" id="UP001501705"/>
    </source>
</evidence>
<organism evidence="1 2">
    <name type="scientific">Kribbella hippodromi</name>
    <dbReference type="NCBI Taxonomy" id="434347"/>
    <lineage>
        <taxon>Bacteria</taxon>
        <taxon>Bacillati</taxon>
        <taxon>Actinomycetota</taxon>
        <taxon>Actinomycetes</taxon>
        <taxon>Propionibacteriales</taxon>
        <taxon>Kribbellaceae</taxon>
        <taxon>Kribbella</taxon>
    </lineage>
</organism>
<dbReference type="EMBL" id="BAAAPH010000001">
    <property type="protein sequence ID" value="GAA1548393.1"/>
    <property type="molecule type" value="Genomic_DNA"/>
</dbReference>
<gene>
    <name evidence="1" type="ORF">GCM10009804_00940</name>
</gene>
<evidence type="ECO:0000313" key="1">
    <source>
        <dbReference type="EMBL" id="GAA1548393.1"/>
    </source>
</evidence>
<keyword evidence="2" id="KW-1185">Reference proteome</keyword>
<dbReference type="Proteomes" id="UP001501705">
    <property type="component" value="Unassembled WGS sequence"/>
</dbReference>
<name>A0ABN2BVM6_9ACTN</name>
<accession>A0ABN2BVM6</accession>
<evidence type="ECO:0008006" key="3">
    <source>
        <dbReference type="Google" id="ProtNLM"/>
    </source>
</evidence>
<reference evidence="1 2" key="1">
    <citation type="journal article" date="2019" name="Int. J. Syst. Evol. Microbiol.">
        <title>The Global Catalogue of Microorganisms (GCM) 10K type strain sequencing project: providing services to taxonomists for standard genome sequencing and annotation.</title>
        <authorList>
            <consortium name="The Broad Institute Genomics Platform"/>
            <consortium name="The Broad Institute Genome Sequencing Center for Infectious Disease"/>
            <person name="Wu L."/>
            <person name="Ma J."/>
        </authorList>
    </citation>
    <scope>NUCLEOTIDE SEQUENCE [LARGE SCALE GENOMIC DNA]</scope>
    <source>
        <strain evidence="1 2">JCM 15572</strain>
    </source>
</reference>
<sequence length="52" mass="5707">MPKPTRPSRQPCPACNGTSWKVVQKTRIKNGKVVTEPEHEPCTACNGTGWAK</sequence>
<dbReference type="Gene3D" id="6.20.20.10">
    <property type="match status" value="1"/>
</dbReference>
<proteinExistence type="predicted"/>
<comment type="caution">
    <text evidence="1">The sequence shown here is derived from an EMBL/GenBank/DDBJ whole genome shotgun (WGS) entry which is preliminary data.</text>
</comment>